<evidence type="ECO:0000256" key="1">
    <source>
        <dbReference type="SAM" id="MobiDB-lite"/>
    </source>
</evidence>
<gene>
    <name evidence="2" type="ORF">A4U43_C01F15470</name>
</gene>
<reference evidence="3" key="1">
    <citation type="journal article" date="2017" name="Nat. Commun.">
        <title>The asparagus genome sheds light on the origin and evolution of a young Y chromosome.</title>
        <authorList>
            <person name="Harkess A."/>
            <person name="Zhou J."/>
            <person name="Xu C."/>
            <person name="Bowers J.E."/>
            <person name="Van der Hulst R."/>
            <person name="Ayyampalayam S."/>
            <person name="Mercati F."/>
            <person name="Riccardi P."/>
            <person name="McKain M.R."/>
            <person name="Kakrana A."/>
            <person name="Tang H."/>
            <person name="Ray J."/>
            <person name="Groenendijk J."/>
            <person name="Arikit S."/>
            <person name="Mathioni S.M."/>
            <person name="Nakano M."/>
            <person name="Shan H."/>
            <person name="Telgmann-Rauber A."/>
            <person name="Kanno A."/>
            <person name="Yue Z."/>
            <person name="Chen H."/>
            <person name="Li W."/>
            <person name="Chen Y."/>
            <person name="Xu X."/>
            <person name="Zhang Y."/>
            <person name="Luo S."/>
            <person name="Chen H."/>
            <person name="Gao J."/>
            <person name="Mao Z."/>
            <person name="Pires J.C."/>
            <person name="Luo M."/>
            <person name="Kudrna D."/>
            <person name="Wing R.A."/>
            <person name="Meyers B.C."/>
            <person name="Yi K."/>
            <person name="Kong H."/>
            <person name="Lavrijsen P."/>
            <person name="Sunseri F."/>
            <person name="Falavigna A."/>
            <person name="Ye Y."/>
            <person name="Leebens-Mack J.H."/>
            <person name="Chen G."/>
        </authorList>
    </citation>
    <scope>NUCLEOTIDE SEQUENCE [LARGE SCALE GENOMIC DNA]</scope>
    <source>
        <strain evidence="3">cv. DH0086</strain>
    </source>
</reference>
<dbReference type="AlphaFoldDB" id="A0A5P1FQ59"/>
<dbReference type="Gramene" id="ONK80242">
    <property type="protein sequence ID" value="ONK80242"/>
    <property type="gene ID" value="A4U43_C01F15470"/>
</dbReference>
<sequence>MALKTITGKGKGKKTTSSSGEAATLPIISVLHSSAPIPPHGDIGSDTTQMGTDQPRLPILENLSIFRIGVGRCFINSPSPQVPP</sequence>
<name>A0A5P1FQ59_ASPOF</name>
<dbReference type="Proteomes" id="UP000243459">
    <property type="component" value="Chromosome 1"/>
</dbReference>
<accession>A0A5P1FQ59</accession>
<feature type="region of interest" description="Disordered" evidence="1">
    <location>
        <begin position="1"/>
        <end position="54"/>
    </location>
</feature>
<dbReference type="EMBL" id="CM007381">
    <property type="protein sequence ID" value="ONK80242.1"/>
    <property type="molecule type" value="Genomic_DNA"/>
</dbReference>
<evidence type="ECO:0000313" key="3">
    <source>
        <dbReference type="Proteomes" id="UP000243459"/>
    </source>
</evidence>
<protein>
    <submittedName>
        <fullName evidence="2">Uncharacterized protein</fullName>
    </submittedName>
</protein>
<keyword evidence="3" id="KW-1185">Reference proteome</keyword>
<proteinExistence type="predicted"/>
<evidence type="ECO:0000313" key="2">
    <source>
        <dbReference type="EMBL" id="ONK80242.1"/>
    </source>
</evidence>
<organism evidence="2 3">
    <name type="scientific">Asparagus officinalis</name>
    <name type="common">Garden asparagus</name>
    <dbReference type="NCBI Taxonomy" id="4686"/>
    <lineage>
        <taxon>Eukaryota</taxon>
        <taxon>Viridiplantae</taxon>
        <taxon>Streptophyta</taxon>
        <taxon>Embryophyta</taxon>
        <taxon>Tracheophyta</taxon>
        <taxon>Spermatophyta</taxon>
        <taxon>Magnoliopsida</taxon>
        <taxon>Liliopsida</taxon>
        <taxon>Asparagales</taxon>
        <taxon>Asparagaceae</taxon>
        <taxon>Asparagoideae</taxon>
        <taxon>Asparagus</taxon>
    </lineage>
</organism>